<dbReference type="RefSeq" id="WP_086437245.1">
    <property type="nucleotide sequence ID" value="NZ_FXWG01000002.1"/>
</dbReference>
<evidence type="ECO:0000259" key="1">
    <source>
        <dbReference type="Pfam" id="PF00551"/>
    </source>
</evidence>
<dbReference type="AlphaFoldDB" id="A0A1Y6F8L4"/>
<dbReference type="InterPro" id="IPR036477">
    <property type="entry name" value="Formyl_transf_N_sf"/>
</dbReference>
<evidence type="ECO:0000313" key="2">
    <source>
        <dbReference type="EMBL" id="SMQ69062.1"/>
    </source>
</evidence>
<gene>
    <name evidence="2" type="ORF">SAMN06297468_1309</name>
</gene>
<sequence length="231" mass="25820">MRIGIITYATNHLKTEQIAIGLKQRNYENISLFALPFKPRPAREVLFAHRPDMMVGGHSRSVAKAIGADYLEVASAEEIPIEGIEIYLIGGAGILPPAFVNKTLGRVLNSHPGKIPLVRGLDALKWAILEKQPVENSLHFIDAETDAGDMVAQFPTPLFASDTMEKFAARHYEIEIDMMLDFEHHVGQYRAGNFKPAECTVGKARMRMKPEDQAKLPAAFEEYKELYAIKD</sequence>
<keyword evidence="3" id="KW-1185">Reference proteome</keyword>
<dbReference type="EMBL" id="FXWG01000002">
    <property type="protein sequence ID" value="SMQ69062.1"/>
    <property type="molecule type" value="Genomic_DNA"/>
</dbReference>
<dbReference type="Proteomes" id="UP000194420">
    <property type="component" value="Unassembled WGS sequence"/>
</dbReference>
<dbReference type="OrthoDB" id="5355061at2"/>
<proteinExistence type="predicted"/>
<name>A0A1Y6F8L4_9SPHN</name>
<feature type="domain" description="Formyl transferase N-terminal" evidence="1">
    <location>
        <begin position="94"/>
        <end position="179"/>
    </location>
</feature>
<dbReference type="Pfam" id="PF00551">
    <property type="entry name" value="Formyl_trans_N"/>
    <property type="match status" value="1"/>
</dbReference>
<keyword evidence="2" id="KW-0808">Transferase</keyword>
<organism evidence="2 3">
    <name type="scientific">Altererythrobacter xiamenensis</name>
    <dbReference type="NCBI Taxonomy" id="1316679"/>
    <lineage>
        <taxon>Bacteria</taxon>
        <taxon>Pseudomonadati</taxon>
        <taxon>Pseudomonadota</taxon>
        <taxon>Alphaproteobacteria</taxon>
        <taxon>Sphingomonadales</taxon>
        <taxon>Erythrobacteraceae</taxon>
        <taxon>Altererythrobacter</taxon>
    </lineage>
</organism>
<dbReference type="SUPFAM" id="SSF53328">
    <property type="entry name" value="Formyltransferase"/>
    <property type="match status" value="1"/>
</dbReference>
<protein>
    <submittedName>
        <fullName evidence="2">Phosphoribosylglycinamide formyltransferase-1</fullName>
    </submittedName>
</protein>
<accession>A0A1Y6F8L4</accession>
<dbReference type="InterPro" id="IPR002376">
    <property type="entry name" value="Formyl_transf_N"/>
</dbReference>
<evidence type="ECO:0000313" key="3">
    <source>
        <dbReference type="Proteomes" id="UP000194420"/>
    </source>
</evidence>
<reference evidence="3" key="1">
    <citation type="submission" date="2017-04" db="EMBL/GenBank/DDBJ databases">
        <authorList>
            <person name="Varghese N."/>
            <person name="Submissions S."/>
        </authorList>
    </citation>
    <scope>NUCLEOTIDE SEQUENCE [LARGE SCALE GENOMIC DNA]</scope>
</reference>
<dbReference type="Gene3D" id="3.40.50.170">
    <property type="entry name" value="Formyl transferase, N-terminal domain"/>
    <property type="match status" value="1"/>
</dbReference>
<dbReference type="GO" id="GO:0016740">
    <property type="term" value="F:transferase activity"/>
    <property type="evidence" value="ECO:0007669"/>
    <property type="project" value="UniProtKB-KW"/>
</dbReference>